<keyword evidence="1" id="KW-0472">Membrane</keyword>
<dbReference type="InterPro" id="IPR053008">
    <property type="entry name" value="Phomopsin_biosynth_assoc"/>
</dbReference>
<evidence type="ECO:0000256" key="1">
    <source>
        <dbReference type="SAM" id="Phobius"/>
    </source>
</evidence>
<organism evidence="2 3">
    <name type="scientific">Apiospora rasikravindrae</name>
    <dbReference type="NCBI Taxonomy" id="990691"/>
    <lineage>
        <taxon>Eukaryota</taxon>
        <taxon>Fungi</taxon>
        <taxon>Dikarya</taxon>
        <taxon>Ascomycota</taxon>
        <taxon>Pezizomycotina</taxon>
        <taxon>Sordariomycetes</taxon>
        <taxon>Xylariomycetidae</taxon>
        <taxon>Amphisphaeriales</taxon>
        <taxon>Apiosporaceae</taxon>
        <taxon>Apiospora</taxon>
    </lineage>
</organism>
<evidence type="ECO:0000313" key="2">
    <source>
        <dbReference type="EMBL" id="KAK8044805.1"/>
    </source>
</evidence>
<comment type="caution">
    <text evidence="2">The sequence shown here is derived from an EMBL/GenBank/DDBJ whole genome shotgun (WGS) entry which is preliminary data.</text>
</comment>
<feature type="transmembrane region" description="Helical" evidence="1">
    <location>
        <begin position="54"/>
        <end position="75"/>
    </location>
</feature>
<dbReference type="EMBL" id="JAQQWK010000003">
    <property type="protein sequence ID" value="KAK8044805.1"/>
    <property type="molecule type" value="Genomic_DNA"/>
</dbReference>
<keyword evidence="1" id="KW-1133">Transmembrane helix</keyword>
<sequence length="221" mass="24883">MDGASQELLKDQYETKDENADINYTASAQLRWEPDASATTRVSRWFHEKAESRYLLLLLVLMAFSAVAVSLSLYLGTSPAQRQLTTPPQFHGSPAPRPQTDEIAFDCGATYADAVARNCTLDIMSGAWIPAPCYNATAAQEALSPSTAVANLTGTGFLHWFREWEHTNPVPLDELWTLADLRAYTWQSYHVVHCLYSWEVLTRAVARMREGRRMYISILSF</sequence>
<protein>
    <submittedName>
        <fullName evidence="2">Uncharacterized protein</fullName>
    </submittedName>
</protein>
<proteinExistence type="predicted"/>
<dbReference type="Proteomes" id="UP001444661">
    <property type="component" value="Unassembled WGS sequence"/>
</dbReference>
<gene>
    <name evidence="2" type="ORF">PG993_004829</name>
</gene>
<evidence type="ECO:0000313" key="3">
    <source>
        <dbReference type="Proteomes" id="UP001444661"/>
    </source>
</evidence>
<dbReference type="PANTHER" id="PTHR35896:SF3">
    <property type="entry name" value="MAJOR FACILITATOR SUPERFAMILY TRANSPORTER"/>
    <property type="match status" value="1"/>
</dbReference>
<accession>A0ABR1TDV4</accession>
<dbReference type="PANTHER" id="PTHR35896">
    <property type="entry name" value="IG-LIKE DOMAIN-CONTAINING PROTEIN"/>
    <property type="match status" value="1"/>
</dbReference>
<reference evidence="2 3" key="1">
    <citation type="submission" date="2023-01" db="EMBL/GenBank/DDBJ databases">
        <title>Analysis of 21 Apiospora genomes using comparative genomics revels a genus with tremendous synthesis potential of carbohydrate active enzymes and secondary metabolites.</title>
        <authorList>
            <person name="Sorensen T."/>
        </authorList>
    </citation>
    <scope>NUCLEOTIDE SEQUENCE [LARGE SCALE GENOMIC DNA]</scope>
    <source>
        <strain evidence="2 3">CBS 33761</strain>
    </source>
</reference>
<name>A0ABR1TDV4_9PEZI</name>
<keyword evidence="1" id="KW-0812">Transmembrane</keyword>
<keyword evidence="3" id="KW-1185">Reference proteome</keyword>